<dbReference type="PANTHER" id="PTHR18964">
    <property type="entry name" value="ROK (REPRESSOR, ORF, KINASE) FAMILY"/>
    <property type="match status" value="1"/>
</dbReference>
<evidence type="ECO:0000313" key="2">
    <source>
        <dbReference type="EMBL" id="VYS76984.1"/>
    </source>
</evidence>
<keyword evidence="2" id="KW-0418">Kinase</keyword>
<dbReference type="Pfam" id="PF00480">
    <property type="entry name" value="ROK"/>
    <property type="match status" value="1"/>
</dbReference>
<keyword evidence="2" id="KW-0808">Transferase</keyword>
<protein>
    <submittedName>
        <fullName evidence="2">N-acetylmannosamine kinase</fullName>
        <ecNumber evidence="2">2.7.1.60</ecNumber>
    </submittedName>
</protein>
<dbReference type="InterPro" id="IPR043129">
    <property type="entry name" value="ATPase_NBD"/>
</dbReference>
<reference evidence="2" key="1">
    <citation type="submission" date="2019-11" db="EMBL/GenBank/DDBJ databases">
        <authorList>
            <person name="Feng L."/>
        </authorList>
    </citation>
    <scope>NUCLEOTIDE SEQUENCE</scope>
    <source>
        <strain evidence="2">AodontolyticusLFYP35</strain>
    </source>
</reference>
<dbReference type="EMBL" id="CACRSM010000002">
    <property type="protein sequence ID" value="VYS76984.1"/>
    <property type="molecule type" value="Genomic_DNA"/>
</dbReference>
<accession>A0A6N2R8E2</accession>
<dbReference type="PROSITE" id="PS01125">
    <property type="entry name" value="ROK"/>
    <property type="match status" value="1"/>
</dbReference>
<dbReference type="EC" id="2.7.1.60" evidence="2"/>
<dbReference type="InterPro" id="IPR049874">
    <property type="entry name" value="ROK_cs"/>
</dbReference>
<dbReference type="Gene3D" id="3.30.420.40">
    <property type="match status" value="2"/>
</dbReference>
<dbReference type="GO" id="GO:0009384">
    <property type="term" value="F:N-acylmannosamine kinase activity"/>
    <property type="evidence" value="ECO:0007669"/>
    <property type="project" value="UniProtKB-EC"/>
</dbReference>
<comment type="similarity">
    <text evidence="1">Belongs to the ROK (NagC/XylR) family.</text>
</comment>
<evidence type="ECO:0000256" key="1">
    <source>
        <dbReference type="ARBA" id="ARBA00006479"/>
    </source>
</evidence>
<dbReference type="AlphaFoldDB" id="A0A6N2R8E2"/>
<sequence>MTTLLALDIGGTKVGWGIVEVGQNYTVVERGSIPTEASRGGADVAERICSLASSLKEAHPEASGVAIASAGVVDPAEGKIVSATDIMPGWGGTPLGKLVAQRTGLPVRVLNDVHAHGLGEATLGAGRPYSSVLSIAVGTGIGGALVEDGHVTFGSRGIAGHVGHIHHHFAPDMACSCGRLGHIEAFCSGSGITAWYNSLRPQDAPEVDGGRALQELADAGDPLASACFSRSAYALGEATASLVNCVDPAAVIISGSMTRSGDIWWDGLREGFAASAMTPVSDTPILIGSLGGDAPLLGAVSFFLNA</sequence>
<name>A0A6N2R8E2_9ACTO</name>
<organism evidence="2">
    <name type="scientific">Schaalia odontolytica</name>
    <dbReference type="NCBI Taxonomy" id="1660"/>
    <lineage>
        <taxon>Bacteria</taxon>
        <taxon>Bacillati</taxon>
        <taxon>Actinomycetota</taxon>
        <taxon>Actinomycetes</taxon>
        <taxon>Actinomycetales</taxon>
        <taxon>Actinomycetaceae</taxon>
        <taxon>Schaalia</taxon>
    </lineage>
</organism>
<gene>
    <name evidence="2" type="primary">nanK</name>
    <name evidence="2" type="ORF">AOLFYP35_00220</name>
</gene>
<dbReference type="InterPro" id="IPR000600">
    <property type="entry name" value="ROK"/>
</dbReference>
<dbReference type="PANTHER" id="PTHR18964:SF169">
    <property type="entry name" value="N-ACETYLMANNOSAMINE KINASE"/>
    <property type="match status" value="1"/>
</dbReference>
<proteinExistence type="inferred from homology"/>
<dbReference type="SUPFAM" id="SSF53067">
    <property type="entry name" value="Actin-like ATPase domain"/>
    <property type="match status" value="1"/>
</dbReference>